<dbReference type="OrthoDB" id="7024727at2"/>
<gene>
    <name evidence="2" type="ORF">PARC_b0051</name>
</gene>
<dbReference type="GO" id="GO:0016887">
    <property type="term" value="F:ATP hydrolysis activity"/>
    <property type="evidence" value="ECO:0007669"/>
    <property type="project" value="InterPro"/>
</dbReference>
<organism evidence="2 3">
    <name type="scientific">Pseudoalteromonas arctica A 37-1-2</name>
    <dbReference type="NCBI Taxonomy" id="1117313"/>
    <lineage>
        <taxon>Bacteria</taxon>
        <taxon>Pseudomonadati</taxon>
        <taxon>Pseudomonadota</taxon>
        <taxon>Gammaproteobacteria</taxon>
        <taxon>Alteromonadales</taxon>
        <taxon>Pseudoalteromonadaceae</taxon>
        <taxon>Pseudoalteromonas</taxon>
    </lineage>
</organism>
<reference evidence="2 3" key="1">
    <citation type="journal article" date="2012" name="J. Bacteriol.">
        <title>Genome sequences of type strains of seven species of the marine bacterium Pseudoalteromonas.</title>
        <authorList>
            <person name="Xie B.B."/>
            <person name="Shu Y.L."/>
            <person name="Qin Q.L."/>
            <person name="Rong J.C."/>
            <person name="Zhang X.Y."/>
            <person name="Chen X.L."/>
            <person name="Shi M."/>
            <person name="He H.L."/>
            <person name="Zhou B.C."/>
            <person name="Zhang Y.Z."/>
        </authorList>
    </citation>
    <scope>NUCLEOTIDE SEQUENCE [LARGE SCALE GENOMIC DNA]</scope>
    <source>
        <strain evidence="2 3">A 37-1-2</strain>
    </source>
</reference>
<dbReference type="EMBL" id="CP011026">
    <property type="protein sequence ID" value="ATC88305.1"/>
    <property type="molecule type" value="Genomic_DNA"/>
</dbReference>
<evidence type="ECO:0000313" key="3">
    <source>
        <dbReference type="Proteomes" id="UP000016505"/>
    </source>
</evidence>
<evidence type="ECO:0000313" key="2">
    <source>
        <dbReference type="EMBL" id="ATC88305.1"/>
    </source>
</evidence>
<dbReference type="KEGG" id="part:PARC_b0051"/>
<proteinExistence type="predicted"/>
<dbReference type="InterPro" id="IPR051396">
    <property type="entry name" value="Bact_Antivir_Def_Nuclease"/>
</dbReference>
<sequence length="414" mass="46868">MKRHIDRIKGVVPNTHKEIDIALNGRNLIITGSNGSGKTCLLKELDRKVDLLIGKKQLADKSTIERYVQMFKEDVHSSQNGTTKNDRAKNNLESQIAQLEKINSGLDIAFIDHLDFSSKLDNGTAVLSFFEAHRRSNITSANTAKGIEIERTSILNNTPNDTRRNQIGNNLEQHLVNLRNRRSLAITEDNDQLLASNIEHWFSAFEESLKYLLEDETAKLSFNSDTLKFTIIQANKPAYTFQSISSGYQAIFDIYADLLMRTEYFEITAEELTGLVLIDEIDAHLHVSLQRLVLPFFTRSFPNLQFIVTTHSPFVLMSATDTVIFDLTHNEQIEEDISLYSHTAVMEGLLGTKATSTHLDNYINEVASIINMNKVDYERLELLVGKLKNVENSLDSKSKAFFLKGLNILAEKEL</sequence>
<dbReference type="RefSeq" id="WP_010552877.1">
    <property type="nucleotide sequence ID" value="NZ_CP011026.1"/>
</dbReference>
<dbReference type="Gene3D" id="3.40.50.300">
    <property type="entry name" value="P-loop containing nucleotide triphosphate hydrolases"/>
    <property type="match status" value="1"/>
</dbReference>
<dbReference type="AlphaFoldDB" id="A0A290S9D3"/>
<protein>
    <recommendedName>
        <fullName evidence="1">ATPase AAA-type core domain-containing protein</fullName>
    </recommendedName>
</protein>
<dbReference type="GO" id="GO:0005524">
    <property type="term" value="F:ATP binding"/>
    <property type="evidence" value="ECO:0007669"/>
    <property type="project" value="InterPro"/>
</dbReference>
<dbReference type="InterPro" id="IPR003959">
    <property type="entry name" value="ATPase_AAA_core"/>
</dbReference>
<dbReference type="PANTHER" id="PTHR43581:SF4">
    <property type="entry name" value="ATP_GTP PHOSPHATASE"/>
    <property type="match status" value="1"/>
</dbReference>
<evidence type="ECO:0000259" key="1">
    <source>
        <dbReference type="Pfam" id="PF13304"/>
    </source>
</evidence>
<dbReference type="Pfam" id="PF13304">
    <property type="entry name" value="AAA_21"/>
    <property type="match status" value="1"/>
</dbReference>
<name>A0A290S9D3_9GAMM</name>
<dbReference type="Proteomes" id="UP000016505">
    <property type="component" value="Chromosome II"/>
</dbReference>
<dbReference type="InterPro" id="IPR027417">
    <property type="entry name" value="P-loop_NTPase"/>
</dbReference>
<dbReference type="SUPFAM" id="SSF52540">
    <property type="entry name" value="P-loop containing nucleoside triphosphate hydrolases"/>
    <property type="match status" value="1"/>
</dbReference>
<accession>A0A290S9D3</accession>
<feature type="domain" description="ATPase AAA-type core" evidence="1">
    <location>
        <begin position="29"/>
        <end position="316"/>
    </location>
</feature>
<dbReference type="PANTHER" id="PTHR43581">
    <property type="entry name" value="ATP/GTP PHOSPHATASE"/>
    <property type="match status" value="1"/>
</dbReference>